<keyword evidence="2 5" id="KW-0812">Transmembrane</keyword>
<comment type="subcellular location">
    <subcellularLocation>
        <location evidence="1">Membrane</location>
        <topology evidence="1">Multi-pass membrane protein</topology>
    </subcellularLocation>
</comment>
<keyword evidence="3 5" id="KW-1133">Transmembrane helix</keyword>
<keyword evidence="4 5" id="KW-0472">Membrane</keyword>
<sequence>MYLIKRIIAIILDTIIVSLITTPVVILVVLIYGDKILFDLNSFILLILIISPLIIYEIICEVIFQRSVGKKVMGLSIINLEGKRFGFSKIIMRNLLRMLDHGLFLGCIFILFTRKKQRIGDILAGAIVVDQKEFKSWSDLL</sequence>
<evidence type="ECO:0000256" key="3">
    <source>
        <dbReference type="ARBA" id="ARBA00022989"/>
    </source>
</evidence>
<dbReference type="EMBL" id="NMUQ01000004">
    <property type="protein sequence ID" value="OXM13174.1"/>
    <property type="molecule type" value="Genomic_DNA"/>
</dbReference>
<feature type="domain" description="RDD" evidence="6">
    <location>
        <begin position="4"/>
        <end position="125"/>
    </location>
</feature>
<accession>A0A229NTL4</accession>
<dbReference type="PANTHER" id="PTHR38480:SF1">
    <property type="entry name" value="SLR0254 PROTEIN"/>
    <property type="match status" value="1"/>
</dbReference>
<evidence type="ECO:0000313" key="7">
    <source>
        <dbReference type="EMBL" id="OXM13174.1"/>
    </source>
</evidence>
<dbReference type="InterPro" id="IPR010432">
    <property type="entry name" value="RDD"/>
</dbReference>
<dbReference type="GO" id="GO:0016020">
    <property type="term" value="C:membrane"/>
    <property type="evidence" value="ECO:0007669"/>
    <property type="project" value="UniProtKB-SubCell"/>
</dbReference>
<organism evidence="7 8">
    <name type="scientific">Paenibacillus herberti</name>
    <dbReference type="NCBI Taxonomy" id="1619309"/>
    <lineage>
        <taxon>Bacteria</taxon>
        <taxon>Bacillati</taxon>
        <taxon>Bacillota</taxon>
        <taxon>Bacilli</taxon>
        <taxon>Bacillales</taxon>
        <taxon>Paenibacillaceae</taxon>
        <taxon>Paenibacillus</taxon>
    </lineage>
</organism>
<dbReference type="RefSeq" id="WP_089526903.1">
    <property type="nucleotide sequence ID" value="NZ_NMUQ01000004.1"/>
</dbReference>
<feature type="transmembrane region" description="Helical" evidence="5">
    <location>
        <begin position="7"/>
        <end position="31"/>
    </location>
</feature>
<evidence type="ECO:0000313" key="8">
    <source>
        <dbReference type="Proteomes" id="UP000215145"/>
    </source>
</evidence>
<comment type="caution">
    <text evidence="7">The sequence shown here is derived from an EMBL/GenBank/DDBJ whole genome shotgun (WGS) entry which is preliminary data.</text>
</comment>
<dbReference type="PANTHER" id="PTHR38480">
    <property type="entry name" value="SLR0254 PROTEIN"/>
    <property type="match status" value="1"/>
</dbReference>
<name>A0A229NTL4_9BACL</name>
<reference evidence="7 8" key="1">
    <citation type="submission" date="2017-07" db="EMBL/GenBank/DDBJ databases">
        <title>Paenibacillus herberti R33 genome sequencing and assembly.</title>
        <authorList>
            <person name="Su W."/>
        </authorList>
    </citation>
    <scope>NUCLEOTIDE SEQUENCE [LARGE SCALE GENOMIC DNA]</scope>
    <source>
        <strain evidence="7 8">R33</strain>
    </source>
</reference>
<gene>
    <name evidence="7" type="ORF">CGZ75_23730</name>
</gene>
<proteinExistence type="predicted"/>
<evidence type="ECO:0000259" key="6">
    <source>
        <dbReference type="Pfam" id="PF06271"/>
    </source>
</evidence>
<dbReference type="Pfam" id="PF06271">
    <property type="entry name" value="RDD"/>
    <property type="match status" value="1"/>
</dbReference>
<dbReference type="AlphaFoldDB" id="A0A229NTL4"/>
<feature type="transmembrane region" description="Helical" evidence="5">
    <location>
        <begin position="43"/>
        <end position="64"/>
    </location>
</feature>
<protein>
    <recommendedName>
        <fullName evidence="6">RDD domain-containing protein</fullName>
    </recommendedName>
</protein>
<evidence type="ECO:0000256" key="1">
    <source>
        <dbReference type="ARBA" id="ARBA00004141"/>
    </source>
</evidence>
<dbReference type="OrthoDB" id="9793824at2"/>
<keyword evidence="8" id="KW-1185">Reference proteome</keyword>
<evidence type="ECO:0000256" key="5">
    <source>
        <dbReference type="SAM" id="Phobius"/>
    </source>
</evidence>
<evidence type="ECO:0000256" key="2">
    <source>
        <dbReference type="ARBA" id="ARBA00022692"/>
    </source>
</evidence>
<dbReference type="Proteomes" id="UP000215145">
    <property type="component" value="Unassembled WGS sequence"/>
</dbReference>
<evidence type="ECO:0000256" key="4">
    <source>
        <dbReference type="ARBA" id="ARBA00023136"/>
    </source>
</evidence>